<dbReference type="Gene3D" id="3.40.50.1820">
    <property type="entry name" value="alpha/beta hydrolase"/>
    <property type="match status" value="1"/>
</dbReference>
<gene>
    <name evidence="10" type="ORF">CCAP1982_LOCUS23142</name>
</gene>
<keyword evidence="11" id="KW-1185">Reference proteome</keyword>
<evidence type="ECO:0000256" key="6">
    <source>
        <dbReference type="ARBA" id="ARBA00023157"/>
    </source>
</evidence>
<dbReference type="OrthoDB" id="19653at2759"/>
<feature type="domain" description="Carboxylesterase type B" evidence="9">
    <location>
        <begin position="29"/>
        <end position="559"/>
    </location>
</feature>
<keyword evidence="4" id="KW-0964">Secreted</keyword>
<dbReference type="PROSITE" id="PS00941">
    <property type="entry name" value="CARBOXYLESTERASE_B_2"/>
    <property type="match status" value="1"/>
</dbReference>
<keyword evidence="3" id="KW-0719">Serine esterase</keyword>
<dbReference type="PANTHER" id="PTHR43142:SF1">
    <property type="entry name" value="CARBOXYLIC ESTER HYDROLASE"/>
    <property type="match status" value="1"/>
</dbReference>
<keyword evidence="6" id="KW-1015">Disulfide bond</keyword>
<evidence type="ECO:0000256" key="2">
    <source>
        <dbReference type="ARBA" id="ARBA00005964"/>
    </source>
</evidence>
<dbReference type="Proteomes" id="UP000606786">
    <property type="component" value="Unassembled WGS sequence"/>
</dbReference>
<dbReference type="EMBL" id="CAJHJT010000056">
    <property type="protein sequence ID" value="CAD7015192.1"/>
    <property type="molecule type" value="Genomic_DNA"/>
</dbReference>
<evidence type="ECO:0000256" key="7">
    <source>
        <dbReference type="ARBA" id="ARBA00023180"/>
    </source>
</evidence>
<dbReference type="InterPro" id="IPR029058">
    <property type="entry name" value="AB_hydrolase_fold"/>
</dbReference>
<organism evidence="10 11">
    <name type="scientific">Ceratitis capitata</name>
    <name type="common">Mediterranean fruit fly</name>
    <name type="synonym">Tephritis capitata</name>
    <dbReference type="NCBI Taxonomy" id="7213"/>
    <lineage>
        <taxon>Eukaryota</taxon>
        <taxon>Metazoa</taxon>
        <taxon>Ecdysozoa</taxon>
        <taxon>Arthropoda</taxon>
        <taxon>Hexapoda</taxon>
        <taxon>Insecta</taxon>
        <taxon>Pterygota</taxon>
        <taxon>Neoptera</taxon>
        <taxon>Endopterygota</taxon>
        <taxon>Diptera</taxon>
        <taxon>Brachycera</taxon>
        <taxon>Muscomorpha</taxon>
        <taxon>Tephritoidea</taxon>
        <taxon>Tephritidae</taxon>
        <taxon>Ceratitis</taxon>
        <taxon>Ceratitis</taxon>
    </lineage>
</organism>
<name>A0A811VM83_CERCA</name>
<proteinExistence type="inferred from homology"/>
<evidence type="ECO:0000256" key="4">
    <source>
        <dbReference type="ARBA" id="ARBA00022525"/>
    </source>
</evidence>
<dbReference type="GO" id="GO:0106435">
    <property type="term" value="F:carboxylesterase activity"/>
    <property type="evidence" value="ECO:0007669"/>
    <property type="project" value="UniProtKB-EC"/>
</dbReference>
<keyword evidence="7" id="KW-0325">Glycoprotein</keyword>
<evidence type="ECO:0000256" key="3">
    <source>
        <dbReference type="ARBA" id="ARBA00022487"/>
    </source>
</evidence>
<accession>A0A811VM83</accession>
<comment type="subcellular location">
    <subcellularLocation>
        <location evidence="1">Secreted</location>
    </subcellularLocation>
</comment>
<comment type="caution">
    <text evidence="10">The sequence shown here is derived from an EMBL/GenBank/DDBJ whole genome shotgun (WGS) entry which is preliminary data.</text>
</comment>
<dbReference type="SUPFAM" id="SSF53474">
    <property type="entry name" value="alpha/beta-Hydrolases"/>
    <property type="match status" value="1"/>
</dbReference>
<evidence type="ECO:0000256" key="8">
    <source>
        <dbReference type="ARBA" id="ARBA00039155"/>
    </source>
</evidence>
<dbReference type="GO" id="GO:0005576">
    <property type="term" value="C:extracellular region"/>
    <property type="evidence" value="ECO:0007669"/>
    <property type="project" value="UniProtKB-SubCell"/>
</dbReference>
<evidence type="ECO:0000256" key="5">
    <source>
        <dbReference type="ARBA" id="ARBA00022801"/>
    </source>
</evidence>
<dbReference type="InterPro" id="IPR019819">
    <property type="entry name" value="Carboxylesterase_B_CS"/>
</dbReference>
<dbReference type="EC" id="3.1.1.1" evidence="8"/>
<evidence type="ECO:0000313" key="10">
    <source>
        <dbReference type="EMBL" id="CAD7015192.1"/>
    </source>
</evidence>
<dbReference type="InterPro" id="IPR002018">
    <property type="entry name" value="CarbesteraseB"/>
</dbReference>
<comment type="similarity">
    <text evidence="2">Belongs to the type-B carboxylesterase/lipase family.</text>
</comment>
<evidence type="ECO:0000256" key="1">
    <source>
        <dbReference type="ARBA" id="ARBA00004613"/>
    </source>
</evidence>
<reference evidence="10" key="1">
    <citation type="submission" date="2020-11" db="EMBL/GenBank/DDBJ databases">
        <authorList>
            <person name="Whitehead M."/>
        </authorList>
    </citation>
    <scope>NUCLEOTIDE SEQUENCE</scope>
    <source>
        <strain evidence="10">EGII</strain>
    </source>
</reference>
<sequence length="575" mass="65802">MLLRIFSETYRFSRNIAFRYYSGNPIKTVKVQVRQGVVVGREERLPNGAPYHVFRGVPYAVPPLGKLRFQPPQPLERFETPELDCTRFREPPVQRDRATNKFIGSEDCLYINIYVPVKSSLQPLPVIAWVPGGAFTFGHGHRFLPLSLMMEDVIVIFINYRVGVLGFGCLPEAGIWGNDGVKDQRQALRWVQENIAYFNGDPDKVALGGESSGAACVSLHTFSSHANKLFHKAIMQSGLVTNDWAFQRTPQEKMYRLCEMLGCPSKDPKKILEFLQTSEKAAADVILSKTNSLILLDDRRRSTPFPVSHVVEDPNSPDPIISAPVLDLMRKENTLNVPTIIGHNSGEGIMVVGHWFKKLDEVDQDLERFIPRNIPLPTDHPQMKVLTEKIRKFYFGGGKVTYEKIQDLLNLLTDYTTATDIKLAMEMIATFQPQATVYAFYYNYNGARDFFKPFKKCEHLEGACHTDELYYIFQSFPDDLSTFNEHDLQMTKRMGAMWANFARHSDPTPMDSDITKEIGFRWTPVGKPAVGSDLGQDYLIIDRHMRMQDEPEKERGDFWREIYRSYPPLDYSVIN</sequence>
<dbReference type="PANTHER" id="PTHR43142">
    <property type="entry name" value="CARBOXYLIC ESTER HYDROLASE"/>
    <property type="match status" value="1"/>
</dbReference>
<evidence type="ECO:0000259" key="9">
    <source>
        <dbReference type="Pfam" id="PF00135"/>
    </source>
</evidence>
<keyword evidence="5" id="KW-0378">Hydrolase</keyword>
<protein>
    <recommendedName>
        <fullName evidence="8">carboxylesterase</fullName>
        <ecNumber evidence="8">3.1.1.1</ecNumber>
    </recommendedName>
</protein>
<dbReference type="AlphaFoldDB" id="A0A811VM83"/>
<dbReference type="Pfam" id="PF00135">
    <property type="entry name" value="COesterase"/>
    <property type="match status" value="1"/>
</dbReference>
<evidence type="ECO:0000313" key="11">
    <source>
        <dbReference type="Proteomes" id="UP000606786"/>
    </source>
</evidence>